<feature type="domain" description="Isochorismatase-like" evidence="3">
    <location>
        <begin position="20"/>
        <end position="191"/>
    </location>
</feature>
<dbReference type="AlphaFoldDB" id="F8FMM8"/>
<evidence type="ECO:0000259" key="3">
    <source>
        <dbReference type="Pfam" id="PF00857"/>
    </source>
</evidence>
<protein>
    <submittedName>
        <fullName evidence="4">PncA</fullName>
    </submittedName>
</protein>
<dbReference type="Pfam" id="PF00857">
    <property type="entry name" value="Isochorismatase"/>
    <property type="match status" value="1"/>
</dbReference>
<dbReference type="HOGENOM" id="CLU_068979_12_1_9"/>
<evidence type="ECO:0000313" key="5">
    <source>
        <dbReference type="Proteomes" id="UP000006620"/>
    </source>
</evidence>
<sequence length="194" mass="21758">MKSAVEDRKHQEGEMIRMRALIVIDYTVDFVTGKLPVGEPALAIEGEIVRLTEEFLREGSEVVMAVDLHEEGDPYHPESRLFPPHNIRGTGGRDLYGKLQEVYEANRERIRWMDKTRYSAFCGTDLELRLRARGITELHLIGVCTDICVLHTAVDAYNKGFGITVHRGAVASFNPAGHEWALGHFEGSLGARVI</sequence>
<evidence type="ECO:0000313" key="4">
    <source>
        <dbReference type="EMBL" id="AEI44199.1"/>
    </source>
</evidence>
<dbReference type="EMBL" id="CP002869">
    <property type="protein sequence ID" value="AEI44199.1"/>
    <property type="molecule type" value="Genomic_DNA"/>
</dbReference>
<evidence type="ECO:0000256" key="2">
    <source>
        <dbReference type="ARBA" id="ARBA00022801"/>
    </source>
</evidence>
<dbReference type="KEGG" id="pms:KNP414_05675"/>
<proteinExistence type="inferred from homology"/>
<dbReference type="SUPFAM" id="SSF52499">
    <property type="entry name" value="Isochorismatase-like hydrolases"/>
    <property type="match status" value="1"/>
</dbReference>
<name>F8FMM8_PAEMK</name>
<reference evidence="4 5" key="2">
    <citation type="journal article" date="2013" name="Genome Announc.">
        <title>Genome Sequence of Growth-Improving Paenibacillus mucilaginosus Strain KNP414.</title>
        <authorList>
            <person name="Lu J.J."/>
            <person name="Wang J.F."/>
            <person name="Hu X.F."/>
        </authorList>
    </citation>
    <scope>NUCLEOTIDE SEQUENCE [LARGE SCALE GENOMIC DNA]</scope>
    <source>
        <strain evidence="4 5">KNP414</strain>
    </source>
</reference>
<comment type="similarity">
    <text evidence="1">Belongs to the isochorismatase family.</text>
</comment>
<dbReference type="PATRIC" id="fig|1036673.3.peg.5268"/>
<dbReference type="Gene3D" id="3.40.50.850">
    <property type="entry name" value="Isochorismatase-like"/>
    <property type="match status" value="1"/>
</dbReference>
<organism evidence="4 5">
    <name type="scientific">Paenibacillus mucilaginosus (strain KNP414)</name>
    <dbReference type="NCBI Taxonomy" id="1036673"/>
    <lineage>
        <taxon>Bacteria</taxon>
        <taxon>Bacillati</taxon>
        <taxon>Bacillota</taxon>
        <taxon>Bacilli</taxon>
        <taxon>Bacillales</taxon>
        <taxon>Paenibacillaceae</taxon>
        <taxon>Paenibacillus</taxon>
    </lineage>
</organism>
<gene>
    <name evidence="4" type="primary">pncA</name>
    <name evidence="4" type="ordered locus">KNP414_05675</name>
</gene>
<dbReference type="Proteomes" id="UP000006620">
    <property type="component" value="Chromosome"/>
</dbReference>
<dbReference type="PANTHER" id="PTHR43540:SF10">
    <property type="entry name" value="ISOCHORISMATASE"/>
    <property type="match status" value="1"/>
</dbReference>
<dbReference type="PANTHER" id="PTHR43540">
    <property type="entry name" value="PEROXYUREIDOACRYLATE/UREIDOACRYLATE AMIDOHYDROLASE-RELATED"/>
    <property type="match status" value="1"/>
</dbReference>
<dbReference type="CDD" id="cd00431">
    <property type="entry name" value="cysteine_hydrolases"/>
    <property type="match status" value="1"/>
</dbReference>
<accession>F8FMM8</accession>
<dbReference type="GO" id="GO:0016787">
    <property type="term" value="F:hydrolase activity"/>
    <property type="evidence" value="ECO:0007669"/>
    <property type="project" value="UniProtKB-KW"/>
</dbReference>
<keyword evidence="2" id="KW-0378">Hydrolase</keyword>
<evidence type="ECO:0000256" key="1">
    <source>
        <dbReference type="ARBA" id="ARBA00006336"/>
    </source>
</evidence>
<dbReference type="InterPro" id="IPR050272">
    <property type="entry name" value="Isochorismatase-like_hydrls"/>
</dbReference>
<dbReference type="InterPro" id="IPR036380">
    <property type="entry name" value="Isochorismatase-like_sf"/>
</dbReference>
<dbReference type="InterPro" id="IPR000868">
    <property type="entry name" value="Isochorismatase-like_dom"/>
</dbReference>
<reference evidence="5" key="1">
    <citation type="submission" date="2011-06" db="EMBL/GenBank/DDBJ databases">
        <title>Complete genome sequence of Paenibacillus mucilaginosus KNP414.</title>
        <authorList>
            <person name="Wang J."/>
            <person name="Hu S."/>
            <person name="Hu X."/>
            <person name="Zhang B."/>
            <person name="Dong D."/>
            <person name="Zhang S."/>
            <person name="Zhao K."/>
            <person name="Wu D."/>
        </authorList>
    </citation>
    <scope>NUCLEOTIDE SEQUENCE [LARGE SCALE GENOMIC DNA]</scope>
    <source>
        <strain evidence="5">KNP414</strain>
    </source>
</reference>